<proteinExistence type="predicted"/>
<sequence>MTEPTPLGSLVEIDDRTVLVLGQELDIAHEQPDVGNALVHRAGEHLVLVDTGVTEAFRAALRTAVDRVGPWSRLLLITTHGHTDHVGNNDLVDELAAELGVPAEHWVSARDVEQMRDPVTYWERAFDRLTGVAPLPAPPALSAKKVVSLFQPLHPFGTTTRTYEERPLERLSLGSVRMTGWSFADGAVRVLRSQGHCAGHVIVHLRDAGLVHLGDEVNGPCGAMRDADQLKLTTVFGAVATAAAEGAVSAVTEGHDGTVRRGDEVVAHLDEILDQAVALQEAALEITDGHDTVDPAGFATDLGRRVAELGGGGPNPNPVFGGMMSVNMLDEIGLRPAHAGHEGRPWSRPGRTDPAPVAGMPHGIALLPAAAAMVGWKLRGRDK</sequence>
<dbReference type="InterPro" id="IPR001279">
    <property type="entry name" value="Metallo-B-lactamas"/>
</dbReference>
<dbReference type="SMART" id="SM00849">
    <property type="entry name" value="Lactamase_B"/>
    <property type="match status" value="1"/>
</dbReference>
<comment type="caution">
    <text evidence="3">The sequence shown here is derived from an EMBL/GenBank/DDBJ whole genome shotgun (WGS) entry which is preliminary data.</text>
</comment>
<feature type="region of interest" description="Disordered" evidence="1">
    <location>
        <begin position="337"/>
        <end position="360"/>
    </location>
</feature>
<dbReference type="Gene3D" id="3.60.15.10">
    <property type="entry name" value="Ribonuclease Z/Hydroxyacylglutathione hydrolase-like"/>
    <property type="match status" value="1"/>
</dbReference>
<dbReference type="Pfam" id="PF00753">
    <property type="entry name" value="Lactamase_B"/>
    <property type="match status" value="1"/>
</dbReference>
<name>A0ABU8MZP5_9PSEU</name>
<protein>
    <submittedName>
        <fullName evidence="3">MBL fold metallo-hydrolase</fullName>
    </submittedName>
</protein>
<dbReference type="RefSeq" id="WP_337712065.1">
    <property type="nucleotide sequence ID" value="NZ_JBBEGL010000001.1"/>
</dbReference>
<evidence type="ECO:0000259" key="2">
    <source>
        <dbReference type="SMART" id="SM00849"/>
    </source>
</evidence>
<accession>A0ABU8MZP5</accession>
<evidence type="ECO:0000313" key="3">
    <source>
        <dbReference type="EMBL" id="MEJ2885595.1"/>
    </source>
</evidence>
<gene>
    <name evidence="3" type="ORF">WCD41_03975</name>
</gene>
<evidence type="ECO:0000313" key="4">
    <source>
        <dbReference type="Proteomes" id="UP001370100"/>
    </source>
</evidence>
<dbReference type="Proteomes" id="UP001370100">
    <property type="component" value="Unassembled WGS sequence"/>
</dbReference>
<keyword evidence="4" id="KW-1185">Reference proteome</keyword>
<organism evidence="3 4">
    <name type="scientific">Actinomycetospora aeridis</name>
    <dbReference type="NCBI Taxonomy" id="3129231"/>
    <lineage>
        <taxon>Bacteria</taxon>
        <taxon>Bacillati</taxon>
        <taxon>Actinomycetota</taxon>
        <taxon>Actinomycetes</taxon>
        <taxon>Pseudonocardiales</taxon>
        <taxon>Pseudonocardiaceae</taxon>
        <taxon>Actinomycetospora</taxon>
    </lineage>
</organism>
<evidence type="ECO:0000256" key="1">
    <source>
        <dbReference type="SAM" id="MobiDB-lite"/>
    </source>
</evidence>
<dbReference type="InterPro" id="IPR036866">
    <property type="entry name" value="RibonucZ/Hydroxyglut_hydro"/>
</dbReference>
<feature type="domain" description="Metallo-beta-lactamase" evidence="2">
    <location>
        <begin position="34"/>
        <end position="255"/>
    </location>
</feature>
<reference evidence="3 4" key="1">
    <citation type="submission" date="2024-03" db="EMBL/GenBank/DDBJ databases">
        <title>Actinomycetospora sp. OC33-EN06, a novel actinomycete isolated from wild orchid (Aerides multiflora).</title>
        <authorList>
            <person name="Suriyachadkun C."/>
        </authorList>
    </citation>
    <scope>NUCLEOTIDE SEQUENCE [LARGE SCALE GENOMIC DNA]</scope>
    <source>
        <strain evidence="3 4">OC33-EN06</strain>
    </source>
</reference>
<dbReference type="SUPFAM" id="SSF56281">
    <property type="entry name" value="Metallo-hydrolase/oxidoreductase"/>
    <property type="match status" value="1"/>
</dbReference>
<dbReference type="EMBL" id="JBBEGL010000001">
    <property type="protein sequence ID" value="MEJ2885595.1"/>
    <property type="molecule type" value="Genomic_DNA"/>
</dbReference>